<keyword evidence="2" id="KW-1185">Reference proteome</keyword>
<comment type="caution">
    <text evidence="1">The sequence shown here is derived from an EMBL/GenBank/DDBJ whole genome shotgun (WGS) entry which is preliminary data.</text>
</comment>
<dbReference type="AlphaFoldDB" id="A0A391NXX5"/>
<feature type="non-terminal residue" evidence="1">
    <location>
        <position position="23"/>
    </location>
</feature>
<protein>
    <submittedName>
        <fullName evidence="1">Uncharacterized protein</fullName>
    </submittedName>
</protein>
<dbReference type="Proteomes" id="UP000265618">
    <property type="component" value="Unassembled WGS sequence"/>
</dbReference>
<organism evidence="1 2">
    <name type="scientific">Kipferlia bialata</name>
    <dbReference type="NCBI Taxonomy" id="797122"/>
    <lineage>
        <taxon>Eukaryota</taxon>
        <taxon>Metamonada</taxon>
        <taxon>Carpediemonas-like organisms</taxon>
        <taxon>Kipferlia</taxon>
    </lineage>
</organism>
<proteinExistence type="predicted"/>
<sequence length="23" mass="2533">MQVALVLCLLLGVALSYDITCMY</sequence>
<evidence type="ECO:0000313" key="1">
    <source>
        <dbReference type="EMBL" id="GCA63958.1"/>
    </source>
</evidence>
<gene>
    <name evidence="1" type="ORF">KIPB_012652</name>
</gene>
<name>A0A391NXX5_9EUKA</name>
<dbReference type="EMBL" id="BDIP01005674">
    <property type="protein sequence ID" value="GCA63958.1"/>
    <property type="molecule type" value="Genomic_DNA"/>
</dbReference>
<evidence type="ECO:0000313" key="2">
    <source>
        <dbReference type="Proteomes" id="UP000265618"/>
    </source>
</evidence>
<accession>A0A391NXX5</accession>
<reference evidence="1 2" key="1">
    <citation type="journal article" date="2018" name="PLoS ONE">
        <title>The draft genome of Kipferlia bialata reveals reductive genome evolution in fornicate parasites.</title>
        <authorList>
            <person name="Tanifuji G."/>
            <person name="Takabayashi S."/>
            <person name="Kume K."/>
            <person name="Takagi M."/>
            <person name="Nakayama T."/>
            <person name="Kamikawa R."/>
            <person name="Inagaki Y."/>
            <person name="Hashimoto T."/>
        </authorList>
    </citation>
    <scope>NUCLEOTIDE SEQUENCE [LARGE SCALE GENOMIC DNA]</scope>
    <source>
        <strain evidence="1">NY0173</strain>
    </source>
</reference>